<dbReference type="OrthoDB" id="106838at2"/>
<proteinExistence type="inferred from homology"/>
<evidence type="ECO:0000313" key="7">
    <source>
        <dbReference type="EMBL" id="AEG92014.1"/>
    </source>
</evidence>
<evidence type="ECO:0000256" key="5">
    <source>
        <dbReference type="ARBA" id="ARBA00023136"/>
    </source>
</evidence>
<dbReference type="PANTHER" id="PTHR21716:SF4">
    <property type="entry name" value="TRANSMEMBRANE PROTEIN 245"/>
    <property type="match status" value="1"/>
</dbReference>
<evidence type="ECO:0000256" key="4">
    <source>
        <dbReference type="ARBA" id="ARBA00022989"/>
    </source>
</evidence>
<evidence type="ECO:0000313" key="8">
    <source>
        <dbReference type="Proteomes" id="UP000008385"/>
    </source>
</evidence>
<feature type="transmembrane region" description="Helical" evidence="6">
    <location>
        <begin position="273"/>
        <end position="296"/>
    </location>
</feature>
<sequence length="362" mass="39247">MTPPDPLQSPTLEHKTLLWLVAVVTVAFVLILLPFVGAVLWAIFIAIVFAPVHRRVQRQANRRPTLAALLTLLLILLIVILPLIMVGFSVVQEASVVVQKVRSGELQFGQYLQRMLDALPPWGRAVLERFDLVNVGALQQRLTGLLTSSGQIITTRLLGIGQITLDFVIAFFVMLYLLFFLLRDGARLSERIAEAIPLQEQQTHRLLGQFVTVVRATVKGNIVIALIQGVLGGLAFWVLGLPGPLLWGALMALLSLLPAVGAALVWGPVALYFLFTGEIVAGLGLTAWGVLVIGLVDNLLRPILVGKDTRMPDYLVLIATLGGIAVFGLNGFVIGPVIAAMFLVAWNLFTTIRKQPNGGVQG</sequence>
<feature type="transmembrane region" description="Helical" evidence="6">
    <location>
        <begin position="20"/>
        <end position="53"/>
    </location>
</feature>
<dbReference type="PANTHER" id="PTHR21716">
    <property type="entry name" value="TRANSMEMBRANE PROTEIN"/>
    <property type="match status" value="1"/>
</dbReference>
<keyword evidence="5 6" id="KW-0472">Membrane</keyword>
<dbReference type="HOGENOM" id="CLU_041771_2_2_4"/>
<evidence type="ECO:0000256" key="3">
    <source>
        <dbReference type="ARBA" id="ARBA00022692"/>
    </source>
</evidence>
<dbReference type="EMBL" id="CP000245">
    <property type="protein sequence ID" value="AEG92014.1"/>
    <property type="molecule type" value="Genomic_DNA"/>
</dbReference>
<dbReference type="RefSeq" id="WP_013900247.1">
    <property type="nucleotide sequence ID" value="NC_015677.1"/>
</dbReference>
<comment type="subcellular location">
    <subcellularLocation>
        <location evidence="1">Membrane</location>
        <topology evidence="1">Multi-pass membrane protein</topology>
    </subcellularLocation>
</comment>
<name>F5XZ26_RAMTT</name>
<keyword evidence="3 6" id="KW-0812">Transmembrane</keyword>
<dbReference type="AlphaFoldDB" id="F5XZ26"/>
<dbReference type="eggNOG" id="COG0628">
    <property type="taxonomic scope" value="Bacteria"/>
</dbReference>
<evidence type="ECO:0000256" key="1">
    <source>
        <dbReference type="ARBA" id="ARBA00004141"/>
    </source>
</evidence>
<dbReference type="Proteomes" id="UP000008385">
    <property type="component" value="Chromosome"/>
</dbReference>
<evidence type="ECO:0000256" key="2">
    <source>
        <dbReference type="ARBA" id="ARBA00009773"/>
    </source>
</evidence>
<dbReference type="Pfam" id="PF01594">
    <property type="entry name" value="AI-2E_transport"/>
    <property type="match status" value="1"/>
</dbReference>
<feature type="transmembrane region" description="Helical" evidence="6">
    <location>
        <begin position="163"/>
        <end position="182"/>
    </location>
</feature>
<dbReference type="PATRIC" id="fig|365046.3.peg.950"/>
<protein>
    <submittedName>
        <fullName evidence="7">Candidate permease</fullName>
    </submittedName>
</protein>
<accession>F5XZ26</accession>
<feature type="transmembrane region" description="Helical" evidence="6">
    <location>
        <begin position="245"/>
        <end position="266"/>
    </location>
</feature>
<dbReference type="InterPro" id="IPR002549">
    <property type="entry name" value="AI-2E-like"/>
</dbReference>
<dbReference type="STRING" id="365046.Rta_09290"/>
<keyword evidence="4 6" id="KW-1133">Transmembrane helix</keyword>
<dbReference type="GO" id="GO:0016020">
    <property type="term" value="C:membrane"/>
    <property type="evidence" value="ECO:0007669"/>
    <property type="project" value="UniProtKB-SubCell"/>
</dbReference>
<feature type="transmembrane region" description="Helical" evidence="6">
    <location>
        <begin position="316"/>
        <end position="349"/>
    </location>
</feature>
<organism evidence="7 8">
    <name type="scientific">Ramlibacter tataouinensis (strain ATCC BAA-407 / DSM 14655 / LMG 21543 / TTB310)</name>
    <dbReference type="NCBI Taxonomy" id="365046"/>
    <lineage>
        <taxon>Bacteria</taxon>
        <taxon>Pseudomonadati</taxon>
        <taxon>Pseudomonadota</taxon>
        <taxon>Betaproteobacteria</taxon>
        <taxon>Burkholderiales</taxon>
        <taxon>Comamonadaceae</taxon>
        <taxon>Ramlibacter</taxon>
    </lineage>
</organism>
<feature type="transmembrane region" description="Helical" evidence="6">
    <location>
        <begin position="65"/>
        <end position="91"/>
    </location>
</feature>
<reference evidence="8" key="1">
    <citation type="submission" date="2006-01" db="EMBL/GenBank/DDBJ databases">
        <title>Genome of the cyst-dividing bacterium Ramlibacter tataouinensis.</title>
        <authorList>
            <person name="Barakat M."/>
            <person name="Ortet P."/>
            <person name="De Luca G."/>
            <person name="Jourlin-Castelli C."/>
            <person name="Ansaldi M."/>
            <person name="Py B."/>
            <person name="Fichant G."/>
            <person name="Coutinho P."/>
            <person name="Voulhoux R."/>
            <person name="Bastien O."/>
            <person name="Roy S."/>
            <person name="Marechal E."/>
            <person name="Henrissat B."/>
            <person name="Quentin Y."/>
            <person name="Noirot P."/>
            <person name="Filloux A."/>
            <person name="Mejean V."/>
            <person name="DuBow M."/>
            <person name="Barras F."/>
            <person name="Heulin T."/>
        </authorList>
    </citation>
    <scope>NUCLEOTIDE SEQUENCE [LARGE SCALE GENOMIC DNA]</scope>
    <source>
        <strain evidence="8">ATCC BAA-407 / DSM 14655 / LMG 21543 / TTB310</strain>
    </source>
</reference>
<gene>
    <name evidence="7" type="ordered locus">Rta_09290</name>
</gene>
<comment type="similarity">
    <text evidence="2">Belongs to the autoinducer-2 exporter (AI-2E) (TC 2.A.86) family.</text>
</comment>
<feature type="transmembrane region" description="Helical" evidence="6">
    <location>
        <begin position="222"/>
        <end position="239"/>
    </location>
</feature>
<dbReference type="KEGG" id="rta:Rta_09290"/>
<evidence type="ECO:0000256" key="6">
    <source>
        <dbReference type="SAM" id="Phobius"/>
    </source>
</evidence>
<keyword evidence="8" id="KW-1185">Reference proteome</keyword>
<reference evidence="7 8" key="2">
    <citation type="journal article" date="2011" name="PLoS ONE">
        <title>The Cyst-Dividing Bacterium Ramlibacter tataouinensis TTB310 Genome Reveals a Well-Stocked Toolbox for Adaptation to a Desert Environment.</title>
        <authorList>
            <person name="De Luca G."/>
            <person name="Barakat M."/>
            <person name="Ortet P."/>
            <person name="Fochesato S."/>
            <person name="Jourlin-Castelli C."/>
            <person name="Ansaldi M."/>
            <person name="Py B."/>
            <person name="Fichant G."/>
            <person name="Coutinho P.M."/>
            <person name="Voulhoux R."/>
            <person name="Bastien O."/>
            <person name="Marechal E."/>
            <person name="Henrissat B."/>
            <person name="Quentin Y."/>
            <person name="Noirot P."/>
            <person name="Filloux A."/>
            <person name="Mejean V."/>
            <person name="Dubow M.S."/>
            <person name="Barras F."/>
            <person name="Barbe V."/>
            <person name="Weissenbach J."/>
            <person name="Mihalcescu I."/>
            <person name="Vermeglio A."/>
            <person name="Achouak W."/>
            <person name="Heulin T."/>
        </authorList>
    </citation>
    <scope>NUCLEOTIDE SEQUENCE [LARGE SCALE GENOMIC DNA]</scope>
    <source>
        <strain evidence="8">ATCC BAA-407 / DSM 14655 / LMG 21543 / TTB310</strain>
    </source>
</reference>